<accession>A0A1I1S5X8</accession>
<dbReference type="OrthoDB" id="1453359at2"/>
<evidence type="ECO:0000313" key="1">
    <source>
        <dbReference type="EMBL" id="SFD41787.1"/>
    </source>
</evidence>
<dbReference type="Proteomes" id="UP000199439">
    <property type="component" value="Unassembled WGS sequence"/>
</dbReference>
<proteinExistence type="predicted"/>
<organism evidence="1 2">
    <name type="scientific">Algibacter pectinivorans</name>
    <dbReference type="NCBI Taxonomy" id="870482"/>
    <lineage>
        <taxon>Bacteria</taxon>
        <taxon>Pseudomonadati</taxon>
        <taxon>Bacteroidota</taxon>
        <taxon>Flavobacteriia</taxon>
        <taxon>Flavobacteriales</taxon>
        <taxon>Flavobacteriaceae</taxon>
        <taxon>Algibacter</taxon>
    </lineage>
</organism>
<evidence type="ECO:0000313" key="2">
    <source>
        <dbReference type="Proteomes" id="UP000199439"/>
    </source>
</evidence>
<dbReference type="EMBL" id="FOMI01000013">
    <property type="protein sequence ID" value="SFD41787.1"/>
    <property type="molecule type" value="Genomic_DNA"/>
</dbReference>
<dbReference type="AlphaFoldDB" id="A0A1I1S5X8"/>
<gene>
    <name evidence="1" type="ORF">SAMN04487987_11332</name>
</gene>
<sequence length="297" mass="34598">MMKPYREIEKMTEPIRKMQKQLSASTLAMQKAVEPALAMQKSLEQPLLNFQKSFEHINKIYASIPKFENPILEHLDTFKEIGEKLKEYAERTPEYFLLIAQHGWFIDLESELNLPSRVAYELQDGELETANELLIEYYKENLEQIFQSLIKRHPNRKEILSQILNAYKNGSHSLLIPSVLTQVDGICFDFTKRKFFIKERKNKYLPQVTSELEKSAGNFLDLYLSPLQNQTPIMVQEKDISKFPCHLNRHEILHGINADYGTEINSLKVISLLKYISDLLTDLDRKTLSTTPYKING</sequence>
<reference evidence="2" key="1">
    <citation type="submission" date="2016-10" db="EMBL/GenBank/DDBJ databases">
        <authorList>
            <person name="Varghese N."/>
            <person name="Submissions S."/>
        </authorList>
    </citation>
    <scope>NUCLEOTIDE SEQUENCE [LARGE SCALE GENOMIC DNA]</scope>
    <source>
        <strain evidence="2">DSM 25730</strain>
    </source>
</reference>
<protein>
    <submittedName>
        <fullName evidence="1">Uncharacterized protein</fullName>
    </submittedName>
</protein>
<keyword evidence="2" id="KW-1185">Reference proteome</keyword>
<dbReference type="RefSeq" id="WP_139205277.1">
    <property type="nucleotide sequence ID" value="NZ_FOMI01000013.1"/>
</dbReference>
<name>A0A1I1S5X8_9FLAO</name>
<dbReference type="STRING" id="870482.SAMN04487987_11332"/>